<organism evidence="3 4">
    <name type="scientific">Thetidibacter halocola</name>
    <dbReference type="NCBI Taxonomy" id="2827239"/>
    <lineage>
        <taxon>Bacteria</taxon>
        <taxon>Pseudomonadati</taxon>
        <taxon>Pseudomonadota</taxon>
        <taxon>Alphaproteobacteria</taxon>
        <taxon>Rhodobacterales</taxon>
        <taxon>Roseobacteraceae</taxon>
        <taxon>Thetidibacter</taxon>
    </lineage>
</organism>
<dbReference type="GO" id="GO:0016020">
    <property type="term" value="C:membrane"/>
    <property type="evidence" value="ECO:0007669"/>
    <property type="project" value="InterPro"/>
</dbReference>
<feature type="transmembrane region" description="Helical" evidence="2">
    <location>
        <begin position="230"/>
        <end position="250"/>
    </location>
</feature>
<dbReference type="PANTHER" id="PTHR13325">
    <property type="entry name" value="PROTEASE M50 MEMBRANE-BOUND TRANSCRIPTION FACTOR SITE 2 PROTEASE"/>
    <property type="match status" value="1"/>
</dbReference>
<sequence>MAESFLSTLWYRVAGLKPRLRPHVSVHRHRYRGQPWYVLHDHASGRVHRFTPGAWMLIGQFDGSRSVDEIWRALADVQDNHAPGQDDVIRLLSQLHQNDLIRYQGSPDVADLLERHERNARQIIKQNLTNPMSFRIPLWDPDAFLRRTLPAVRWLTGWAGFCLWLAVVVAGLATAAVHWPALTGNLAERVFAAQNLVISLVTYPLLKAFHELTHGYLTRARGGEVREMGIMFLVFFPVPYVDASAAAAFRSKWHRAAVSAGGIFAETFVAAVAVMVWAAAEPGFVRAIAFNLVLIGGMSTLAINGNPLLKFDGYYVLTDLVEIPNLAQRANKWWGHVVQRYLFNARTLKADPATPGEKAWFAFYAPAAWAYRMVVMVGIALLVAQRFFILGVLLAIWSVFNSVVKPIAKHLRHVVTSPSLRKVRKRAVGLTFGGIAVLALALLLVPLPLRTDTEGVIWLPEDAVVRAGSGGFIADLPVAEGAEVARGAILARLDDPPVETRVVVFAARVDEARRRLQRAEAEDRSEIAAARVQLAEAEAQWQRERERRLRQTLHAGVAGRFRPAIPISDMAGRWVGEGDIVGHVLPPRAEVARLLVPQEDIALVRERTRAVEVRLLGRMDQRHEASLARSVPQATAVLPAAALGEVAGGRFQTDPADPEGATLLSQAFLYDLALPEALADAPFGMRVLVRFDHGFEPAGWQIWRRVRQLFLRQFNA</sequence>
<dbReference type="Gene3D" id="1.10.10.1150">
    <property type="entry name" value="Coenzyme PQQ synthesis protein D (PqqD)"/>
    <property type="match status" value="1"/>
</dbReference>
<protein>
    <submittedName>
        <fullName evidence="3">Peptidase M50</fullName>
    </submittedName>
</protein>
<dbReference type="PANTHER" id="PTHR13325:SF3">
    <property type="entry name" value="MEMBRANE-BOUND TRANSCRIPTION FACTOR SITE-2 PROTEASE"/>
    <property type="match status" value="1"/>
</dbReference>
<name>A0A8J7W9E5_9RHOB</name>
<gene>
    <name evidence="3" type="ORF">KB874_00775</name>
</gene>
<dbReference type="EMBL" id="JAGTUU010000001">
    <property type="protein sequence ID" value="MBS0122652.1"/>
    <property type="molecule type" value="Genomic_DNA"/>
</dbReference>
<proteinExistence type="predicted"/>
<keyword evidence="2" id="KW-0472">Membrane</keyword>
<keyword evidence="4" id="KW-1185">Reference proteome</keyword>
<comment type="caution">
    <text evidence="3">The sequence shown here is derived from an EMBL/GenBank/DDBJ whole genome shotgun (WGS) entry which is preliminary data.</text>
</comment>
<feature type="transmembrane region" description="Helical" evidence="2">
    <location>
        <begin position="427"/>
        <end position="449"/>
    </location>
</feature>
<dbReference type="GO" id="GO:0031293">
    <property type="term" value="P:membrane protein intracellular domain proteolysis"/>
    <property type="evidence" value="ECO:0007669"/>
    <property type="project" value="TreeGrafter"/>
</dbReference>
<dbReference type="AlphaFoldDB" id="A0A8J7W9E5"/>
<evidence type="ECO:0000256" key="1">
    <source>
        <dbReference type="SAM" id="Coils"/>
    </source>
</evidence>
<keyword evidence="1" id="KW-0175">Coiled coil</keyword>
<feature type="transmembrane region" description="Helical" evidence="2">
    <location>
        <begin position="256"/>
        <end position="277"/>
    </location>
</feature>
<dbReference type="SUPFAM" id="SSF111369">
    <property type="entry name" value="HlyD-like secretion proteins"/>
    <property type="match status" value="1"/>
</dbReference>
<feature type="coiled-coil region" evidence="1">
    <location>
        <begin position="502"/>
        <end position="547"/>
    </location>
</feature>
<reference evidence="3" key="1">
    <citation type="submission" date="2021-04" db="EMBL/GenBank/DDBJ databases">
        <authorList>
            <person name="Yoon J."/>
        </authorList>
    </citation>
    <scope>NUCLEOTIDE SEQUENCE</scope>
    <source>
        <strain evidence="3">KMU-90</strain>
    </source>
</reference>
<dbReference type="GO" id="GO:0004222">
    <property type="term" value="F:metalloendopeptidase activity"/>
    <property type="evidence" value="ECO:0007669"/>
    <property type="project" value="InterPro"/>
</dbReference>
<feature type="transmembrane region" description="Helical" evidence="2">
    <location>
        <begin position="155"/>
        <end position="179"/>
    </location>
</feature>
<feature type="transmembrane region" description="Helical" evidence="2">
    <location>
        <begin position="369"/>
        <end position="400"/>
    </location>
</feature>
<keyword evidence="2" id="KW-1133">Transmembrane helix</keyword>
<dbReference type="InterPro" id="IPR001193">
    <property type="entry name" value="MBTPS2"/>
</dbReference>
<evidence type="ECO:0000313" key="3">
    <source>
        <dbReference type="EMBL" id="MBS0122652.1"/>
    </source>
</evidence>
<dbReference type="RefSeq" id="WP_212534626.1">
    <property type="nucleotide sequence ID" value="NZ_JAGTUU010000001.1"/>
</dbReference>
<accession>A0A8J7W9E5</accession>
<evidence type="ECO:0000313" key="4">
    <source>
        <dbReference type="Proteomes" id="UP000681356"/>
    </source>
</evidence>
<keyword evidence="2" id="KW-0812">Transmembrane</keyword>
<dbReference type="InterPro" id="IPR041881">
    <property type="entry name" value="PqqD_sf"/>
</dbReference>
<dbReference type="GO" id="GO:0005737">
    <property type="term" value="C:cytoplasm"/>
    <property type="evidence" value="ECO:0007669"/>
    <property type="project" value="TreeGrafter"/>
</dbReference>
<dbReference type="Proteomes" id="UP000681356">
    <property type="component" value="Unassembled WGS sequence"/>
</dbReference>
<feature type="transmembrane region" description="Helical" evidence="2">
    <location>
        <begin position="284"/>
        <end position="303"/>
    </location>
</feature>
<evidence type="ECO:0000256" key="2">
    <source>
        <dbReference type="SAM" id="Phobius"/>
    </source>
</evidence>